<comment type="caution">
    <text evidence="2">The sequence shown here is derived from an EMBL/GenBank/DDBJ whole genome shotgun (WGS) entry which is preliminary data.</text>
</comment>
<sequence>MHCTTCGILPISSITDRLSSLIGSIDLPCRCRKSRKAQQSSRNHSRFSEKKKPSPASSRSSLKSTDEESPYHALFYCSSEDHCSFYIDLDDDDDEKDTLVSSVSPMSTSPPPIFPGNGNSAILNEEQSRGSSASPISLSPPTHDTRRAKYHLKELGTFADQLEQSALRAFPTRARGRSRYKQVIAVLIQWGDDPSAIQPETDRLRTIFESHYGFKTQLWLIPSSSSHLKLMSLVLHFLEDYGSSDNLMVVYYGGHGVINSIGQTTWLSKQESISPSLDWTAIQGLFEETESDVLFLLDCCAVATSSGGGGQGVTETIAACGLEPWPPGPERNLFTNALIGVLEAWITRPSFTAAMLHSEILAAIKHEIPERRKWKTDQKIIQDRKTPIYILNSNVSTSSSIELASRRNRNSGIISNRASANFSRPALAPSPLNPSHVFSKFDIYNPENLLKTSKTGDLQIPHVLIAIALEEDQNVDIDALYSWIHEIPALSKYAVVEGIYKSFSTALLLSIPLLIWDMLPDDLAVSFVAYVRSRNSLAKDSIRGFSRLVEGVDEPQTDTKEIQKNEESEPQHREQQTYSKTVGERRIDELMRKNTKHPTLESATLMRITNLHERPQTASSTAYPPNLSTQSTITRPSTSRGVDTDREPSRHNSPYHFSESLLDQKTIGRSNISAGRNSNRLFDSLSGPLIPRITTPQQSPNERPKTARGPGPNRLYSPLHSNPYIPSQNNSRSDVGQSTHGSTSLDSPFARNTSHSFALEKYIHDNPSPGRPIQQTQSSTTQSDNSTISVQEIIRPLRTERLDRGSSRRAAKLDAALTDIFATTSPPNDPAALPKAKKENRRSARMEEFQANALETEKLIHDLRQEAILAREEARRAWDELSRREREERERLAKLRNGGTIEFGKYRVRAVGEIPGMSEKGSKTKAAAILGTILSPREAMKEHRRSRSEPRGKKTSTLAEQRIKLVYPPVPPPKDRRLAEYVKQRREAQQRISSKRPVAVYQPQLPAHKIPQRKASLGVFRPQPKFKADVVRDSEFPFPDTDPNVLRHMMSFESMDQTNLAVIDSHSGATSAMVSGIGSGAGSGIDMKVEEDSYRGRRRKPTTYTFLHEDSELGGKSMRVASFSSGRGEKGKEKQKQKPRRKGSRLVKKQAGGGERGKGVRREDVVFPHLRVQV</sequence>
<dbReference type="AlphaFoldDB" id="A0A9N9KW91"/>
<feature type="region of interest" description="Disordered" evidence="1">
    <location>
        <begin position="1080"/>
        <end position="1164"/>
    </location>
</feature>
<proteinExistence type="predicted"/>
<feature type="compositionally biased region" description="Low complexity" evidence="1">
    <location>
        <begin position="774"/>
        <end position="787"/>
    </location>
</feature>
<feature type="region of interest" description="Disordered" evidence="1">
    <location>
        <begin position="35"/>
        <end position="65"/>
    </location>
</feature>
<evidence type="ECO:0000256" key="1">
    <source>
        <dbReference type="SAM" id="MobiDB-lite"/>
    </source>
</evidence>
<feature type="compositionally biased region" description="Basic and acidic residues" evidence="1">
    <location>
        <begin position="557"/>
        <end position="575"/>
    </location>
</feature>
<accession>A0A9N9KW91</accession>
<evidence type="ECO:0000313" key="3">
    <source>
        <dbReference type="Proteomes" id="UP000696280"/>
    </source>
</evidence>
<evidence type="ECO:0000313" key="2">
    <source>
        <dbReference type="EMBL" id="CAG8954003.1"/>
    </source>
</evidence>
<feature type="compositionally biased region" description="Basic residues" evidence="1">
    <location>
        <begin position="1137"/>
        <end position="1148"/>
    </location>
</feature>
<feature type="compositionally biased region" description="Basic and acidic residues" evidence="1">
    <location>
        <begin position="1155"/>
        <end position="1164"/>
    </location>
</feature>
<feature type="compositionally biased region" description="Basic and acidic residues" evidence="1">
    <location>
        <begin position="1127"/>
        <end position="1136"/>
    </location>
</feature>
<feature type="compositionally biased region" description="Polar residues" evidence="1">
    <location>
        <begin position="616"/>
        <end position="641"/>
    </location>
</feature>
<name>A0A9N9KW91_9HELO</name>
<feature type="region of interest" description="Disordered" evidence="1">
    <location>
        <begin position="553"/>
        <end position="585"/>
    </location>
</feature>
<dbReference type="Proteomes" id="UP000696280">
    <property type="component" value="Unassembled WGS sequence"/>
</dbReference>
<feature type="region of interest" description="Disordered" evidence="1">
    <location>
        <begin position="612"/>
        <end position="750"/>
    </location>
</feature>
<gene>
    <name evidence="2" type="ORF">HYFRA_00009102</name>
</gene>
<feature type="region of interest" description="Disordered" evidence="1">
    <location>
        <begin position="821"/>
        <end position="841"/>
    </location>
</feature>
<feature type="compositionally biased region" description="Low complexity" evidence="1">
    <location>
        <begin position="54"/>
        <end position="63"/>
    </location>
</feature>
<dbReference type="OrthoDB" id="4760831at2759"/>
<reference evidence="2" key="1">
    <citation type="submission" date="2021-07" db="EMBL/GenBank/DDBJ databases">
        <authorList>
            <person name="Durling M."/>
        </authorList>
    </citation>
    <scope>NUCLEOTIDE SEQUENCE</scope>
</reference>
<feature type="compositionally biased region" description="Polar residues" evidence="1">
    <location>
        <begin position="724"/>
        <end position="750"/>
    </location>
</feature>
<feature type="compositionally biased region" description="Polar residues" evidence="1">
    <location>
        <begin position="661"/>
        <end position="681"/>
    </location>
</feature>
<dbReference type="EMBL" id="CAJVRL010000055">
    <property type="protein sequence ID" value="CAG8954003.1"/>
    <property type="molecule type" value="Genomic_DNA"/>
</dbReference>
<feature type="region of interest" description="Disordered" evidence="1">
    <location>
        <begin position="762"/>
        <end position="790"/>
    </location>
</feature>
<keyword evidence="3" id="KW-1185">Reference proteome</keyword>
<protein>
    <submittedName>
        <fullName evidence="2">Uncharacterized protein</fullName>
    </submittedName>
</protein>
<organism evidence="2 3">
    <name type="scientific">Hymenoscyphus fraxineus</name>
    <dbReference type="NCBI Taxonomy" id="746836"/>
    <lineage>
        <taxon>Eukaryota</taxon>
        <taxon>Fungi</taxon>
        <taxon>Dikarya</taxon>
        <taxon>Ascomycota</taxon>
        <taxon>Pezizomycotina</taxon>
        <taxon>Leotiomycetes</taxon>
        <taxon>Helotiales</taxon>
        <taxon>Helotiaceae</taxon>
        <taxon>Hymenoscyphus</taxon>
    </lineage>
</organism>